<dbReference type="EnsemblPlants" id="Solyc08g078087.1.1">
    <property type="protein sequence ID" value="Solyc08g078087.1.1"/>
    <property type="gene ID" value="Solyc08g078087.1"/>
</dbReference>
<organism evidence="1">
    <name type="scientific">Solanum lycopersicum</name>
    <name type="common">Tomato</name>
    <name type="synonym">Lycopersicon esculentum</name>
    <dbReference type="NCBI Taxonomy" id="4081"/>
    <lineage>
        <taxon>Eukaryota</taxon>
        <taxon>Viridiplantae</taxon>
        <taxon>Streptophyta</taxon>
        <taxon>Embryophyta</taxon>
        <taxon>Tracheophyta</taxon>
        <taxon>Spermatophyta</taxon>
        <taxon>Magnoliopsida</taxon>
        <taxon>eudicotyledons</taxon>
        <taxon>Gunneridae</taxon>
        <taxon>Pentapetalae</taxon>
        <taxon>asterids</taxon>
        <taxon>lamiids</taxon>
        <taxon>Solanales</taxon>
        <taxon>Solanaceae</taxon>
        <taxon>Solanoideae</taxon>
        <taxon>Solaneae</taxon>
        <taxon>Solanum</taxon>
        <taxon>Solanum subgen. Lycopersicon</taxon>
    </lineage>
</organism>
<evidence type="ECO:0000313" key="2">
    <source>
        <dbReference type="Proteomes" id="UP000004994"/>
    </source>
</evidence>
<reference evidence="1" key="1">
    <citation type="journal article" date="2012" name="Nature">
        <title>The tomato genome sequence provides insights into fleshy fruit evolution.</title>
        <authorList>
            <consortium name="Tomato Genome Consortium"/>
        </authorList>
    </citation>
    <scope>NUCLEOTIDE SEQUENCE [LARGE SCALE GENOMIC DNA]</scope>
    <source>
        <strain evidence="1">cv. Heinz 1706</strain>
    </source>
</reference>
<accession>A0A3Q7INN5</accession>
<proteinExistence type="predicted"/>
<dbReference type="Proteomes" id="UP000004994">
    <property type="component" value="Chromosome 8"/>
</dbReference>
<dbReference type="InParanoid" id="A0A3Q7INN5"/>
<dbReference type="Gramene" id="Solyc08g078087.1.1">
    <property type="protein sequence ID" value="Solyc08g078087.1.1"/>
    <property type="gene ID" value="Solyc08g078087.1"/>
</dbReference>
<sequence length="90" mass="10078">MVLYDTTFGSGILSNSWRASSRNPYFLENPAKIEFHVITVFTFTLSKTLNAESKSPDRIKLGTNWEWREDGAAGNASGLEMSSGFRLKEV</sequence>
<name>A0A3Q7INN5_SOLLC</name>
<dbReference type="AlphaFoldDB" id="A0A3Q7INN5"/>
<reference evidence="1" key="2">
    <citation type="submission" date="2019-01" db="UniProtKB">
        <authorList>
            <consortium name="EnsemblPlants"/>
        </authorList>
    </citation>
    <scope>IDENTIFICATION</scope>
    <source>
        <strain evidence="1">cv. Heinz 1706</strain>
    </source>
</reference>
<evidence type="ECO:0000313" key="1">
    <source>
        <dbReference type="EnsemblPlants" id="Solyc08g078087.1.1"/>
    </source>
</evidence>
<keyword evidence="2" id="KW-1185">Reference proteome</keyword>
<protein>
    <submittedName>
        <fullName evidence="1">Uncharacterized protein</fullName>
    </submittedName>
</protein>